<dbReference type="AlphaFoldDB" id="A0AAE3AFA3"/>
<evidence type="ECO:0000313" key="3">
    <source>
        <dbReference type="Proteomes" id="UP001199319"/>
    </source>
</evidence>
<feature type="transmembrane region" description="Helical" evidence="1">
    <location>
        <begin position="35"/>
        <end position="52"/>
    </location>
</feature>
<dbReference type="RefSeq" id="WP_302928573.1">
    <property type="nucleotide sequence ID" value="NZ_JAJEPW010000016.1"/>
</dbReference>
<evidence type="ECO:0000313" key="2">
    <source>
        <dbReference type="EMBL" id="MCC2129295.1"/>
    </source>
</evidence>
<accession>A0AAE3AFA3</accession>
<dbReference type="EMBL" id="JAJEPW010000016">
    <property type="protein sequence ID" value="MCC2129295.1"/>
    <property type="molecule type" value="Genomic_DNA"/>
</dbReference>
<protein>
    <submittedName>
        <fullName evidence="2">Uncharacterized protein</fullName>
    </submittedName>
</protein>
<dbReference type="Proteomes" id="UP001199319">
    <property type="component" value="Unassembled WGS sequence"/>
</dbReference>
<evidence type="ECO:0000256" key="1">
    <source>
        <dbReference type="SAM" id="Phobius"/>
    </source>
</evidence>
<gene>
    <name evidence="2" type="ORF">LKD37_07170</name>
</gene>
<comment type="caution">
    <text evidence="2">The sequence shown here is derived from an EMBL/GenBank/DDBJ whole genome shotgun (WGS) entry which is preliminary data.</text>
</comment>
<keyword evidence="3" id="KW-1185">Reference proteome</keyword>
<organism evidence="2 3">
    <name type="scientific">Brotocaccenecus cirricatena</name>
    <dbReference type="NCBI Taxonomy" id="3064195"/>
    <lineage>
        <taxon>Bacteria</taxon>
        <taxon>Bacillati</taxon>
        <taxon>Bacillota</taxon>
        <taxon>Clostridia</taxon>
        <taxon>Eubacteriales</taxon>
        <taxon>Oscillospiraceae</taxon>
        <taxon>Brotocaccenecus</taxon>
    </lineage>
</organism>
<sequence>MNRYQLSQSLNHLPDDLLEETQAARSRRRPRWKPLAAAAACLLLAAGAWALAGRPAEPTPDPDLPVLTIDRDYGGMGDYPLSAEEFAAYDGGPWQEGMELAALPVFRNTTRMDVANGFRTGGGDYAQLRRTMERLAAAAGADVAQAAVEARVPDETVQAAMEDAWAGETWQCGVTFAVRGGPTELALTWEDVTVTVGESGELWVKLSRPELASLTPDAAAAWLLEQYGAVFGEQTRYFMAAQDSGGYSLYFYRPEEDLTQGILQRSILKTWVRLSGGSCELRLYRPELSDANTVGDYPLVTVDQARQRLAAGQHLSAWEPFPGEDRVKRVDLQYLARQTDRYFMPYYVFWAECDDGEQGVCYRPYYVPAVADAYIAGMPQSPTGAA</sequence>
<keyword evidence="1" id="KW-0472">Membrane</keyword>
<keyword evidence="1" id="KW-1133">Transmembrane helix</keyword>
<reference evidence="2" key="1">
    <citation type="submission" date="2021-10" db="EMBL/GenBank/DDBJ databases">
        <title>Anaerobic single-cell dispensing facilitates the cultivation of human gut bacteria.</title>
        <authorList>
            <person name="Afrizal A."/>
        </authorList>
    </citation>
    <scope>NUCLEOTIDE SEQUENCE</scope>
    <source>
        <strain evidence="2">CLA-AA-H272</strain>
    </source>
</reference>
<keyword evidence="1" id="KW-0812">Transmembrane</keyword>
<name>A0AAE3AFA3_9FIRM</name>
<proteinExistence type="predicted"/>